<dbReference type="Pfam" id="PF07996">
    <property type="entry name" value="T4SS"/>
    <property type="match status" value="1"/>
</dbReference>
<evidence type="ECO:0000256" key="1">
    <source>
        <dbReference type="SAM" id="Coils"/>
    </source>
</evidence>
<organism evidence="2 3">
    <name type="scientific">Aquincola tertiaricarbonis</name>
    <dbReference type="NCBI Taxonomy" id="391953"/>
    <lineage>
        <taxon>Bacteria</taxon>
        <taxon>Pseudomonadati</taxon>
        <taxon>Pseudomonadota</taxon>
        <taxon>Betaproteobacteria</taxon>
        <taxon>Burkholderiales</taxon>
        <taxon>Sphaerotilaceae</taxon>
        <taxon>Aquincola</taxon>
    </lineage>
</organism>
<dbReference type="Proteomes" id="UP001056201">
    <property type="component" value="Chromosome 1"/>
</dbReference>
<reference evidence="2" key="1">
    <citation type="submission" date="2022-05" db="EMBL/GenBank/DDBJ databases">
        <title>An RpoN-dependent PEP-CTERM gene is involved in floc formation of an Aquincola tertiaricarbonis strain.</title>
        <authorList>
            <person name="Qiu D."/>
            <person name="Xia M."/>
        </authorList>
    </citation>
    <scope>NUCLEOTIDE SEQUENCE</scope>
    <source>
        <strain evidence="2">RN12</strain>
    </source>
</reference>
<dbReference type="CDD" id="cd14262">
    <property type="entry name" value="VirB5_like"/>
    <property type="match status" value="1"/>
</dbReference>
<evidence type="ECO:0000313" key="2">
    <source>
        <dbReference type="EMBL" id="URI07626.1"/>
    </source>
</evidence>
<keyword evidence="1" id="KW-0175">Coiled coil</keyword>
<name>A0ABY4S972_AQUTE</name>
<keyword evidence="3" id="KW-1185">Reference proteome</keyword>
<dbReference type="Gene3D" id="1.20.58.430">
    <property type="entry name" value="Type IV secretion system, VirB5-domain"/>
    <property type="match status" value="1"/>
</dbReference>
<dbReference type="RefSeq" id="WP_250195859.1">
    <property type="nucleotide sequence ID" value="NZ_CP097635.1"/>
</dbReference>
<dbReference type="SUPFAM" id="SSF101082">
    <property type="entry name" value="Typo IV secretion system protein TraC"/>
    <property type="match status" value="1"/>
</dbReference>
<sequence>MSILLRLVSRWALVALVGGGGLPHASLAQGIPVIDAANLSQTIQQVANDITSLQNQVQQITQLQTQIASLNGVRGLGNVFNNPLLQNYVPPKAYNLVNAVNVSGYSGLSATAKALRDVGMVYNCADRSGDARLACQSSLAQPYQHKGLLQDAMRSAAGRLGQIQSLMSQINATTDQKSVQEIQARIGAENALLAHEMSQLQMLQGLADSEERIARSRERERQYEMLSRTGRIADYLH</sequence>
<proteinExistence type="predicted"/>
<dbReference type="InterPro" id="IPR014158">
    <property type="entry name" value="T4SS_VirB5"/>
</dbReference>
<dbReference type="EMBL" id="CP097635">
    <property type="protein sequence ID" value="URI07626.1"/>
    <property type="molecule type" value="Genomic_DNA"/>
</dbReference>
<feature type="coiled-coil region" evidence="1">
    <location>
        <begin position="36"/>
        <end position="63"/>
    </location>
</feature>
<evidence type="ECO:0000313" key="3">
    <source>
        <dbReference type="Proteomes" id="UP001056201"/>
    </source>
</evidence>
<accession>A0ABY4S972</accession>
<gene>
    <name evidence="2" type="ORF">MW290_03105</name>
</gene>
<protein>
    <submittedName>
        <fullName evidence="2">Type IV secretion system protein</fullName>
    </submittedName>
</protein>
<dbReference type="InterPro" id="IPR023220">
    <property type="entry name" value="T4SS_VirB5-domain"/>
</dbReference>